<dbReference type="STRING" id="1736674.APS56_02845"/>
<accession>A0A0P0D2R3</accession>
<reference evidence="1 2" key="1">
    <citation type="submission" date="2015-10" db="EMBL/GenBank/DDBJ databases">
        <authorList>
            <person name="Gilbert D.G."/>
        </authorList>
    </citation>
    <scope>NUCLEOTIDE SEQUENCE [LARGE SCALE GENOMIC DNA]</scope>
    <source>
        <strain evidence="2">HZ-22</strain>
    </source>
</reference>
<evidence type="ECO:0000313" key="2">
    <source>
        <dbReference type="Proteomes" id="UP000057981"/>
    </source>
</evidence>
<evidence type="ECO:0000313" key="1">
    <source>
        <dbReference type="EMBL" id="ALJ04151.1"/>
    </source>
</evidence>
<dbReference type="AlphaFoldDB" id="A0A0P0D2R3"/>
<dbReference type="OrthoDB" id="1189201at2"/>
<sequence length="118" mass="13725">MKHLEVLVVAKHTGIPKILNWKVTVENRVETVVEKLYQIPYKVVAISDELADTDKLKLIKIISLLFNELIWLTYHDKTALAETVKTAYWTKKRPSSNQNYLDNLIEIKLAHNLNLKKD</sequence>
<dbReference type="KEGG" id="ahz:APS56_02845"/>
<dbReference type="EMBL" id="CP012898">
    <property type="protein sequence ID" value="ALJ04151.1"/>
    <property type="molecule type" value="Genomic_DNA"/>
</dbReference>
<dbReference type="RefSeq" id="WP_054724591.1">
    <property type="nucleotide sequence ID" value="NZ_CP012898.1"/>
</dbReference>
<name>A0A0P0D2R3_9FLAO</name>
<gene>
    <name evidence="1" type="ORF">APS56_02845</name>
</gene>
<protein>
    <submittedName>
        <fullName evidence="1">Uncharacterized protein</fullName>
    </submittedName>
</protein>
<dbReference type="Proteomes" id="UP000057981">
    <property type="component" value="Chromosome"/>
</dbReference>
<proteinExistence type="predicted"/>
<keyword evidence="2" id="KW-1185">Reference proteome</keyword>
<organism evidence="1 2">
    <name type="scientific">Pseudalgibacter alginicilyticus</name>
    <dbReference type="NCBI Taxonomy" id="1736674"/>
    <lineage>
        <taxon>Bacteria</taxon>
        <taxon>Pseudomonadati</taxon>
        <taxon>Bacteroidota</taxon>
        <taxon>Flavobacteriia</taxon>
        <taxon>Flavobacteriales</taxon>
        <taxon>Flavobacteriaceae</taxon>
        <taxon>Pseudalgibacter</taxon>
    </lineage>
</organism>